<dbReference type="GO" id="GO:0050385">
    <property type="term" value="F:ureidoglycolate lyase activity"/>
    <property type="evidence" value="ECO:0007669"/>
    <property type="project" value="UniProtKB-EC"/>
</dbReference>
<dbReference type="EMBL" id="MU853411">
    <property type="protein sequence ID" value="KAK4133782.1"/>
    <property type="molecule type" value="Genomic_DNA"/>
</dbReference>
<proteinExistence type="predicted"/>
<reference evidence="6" key="1">
    <citation type="journal article" date="2023" name="Mol. Phylogenet. Evol.">
        <title>Genome-scale phylogeny and comparative genomics of the fungal order Sordariales.</title>
        <authorList>
            <person name="Hensen N."/>
            <person name="Bonometti L."/>
            <person name="Westerberg I."/>
            <person name="Brannstrom I.O."/>
            <person name="Guillou S."/>
            <person name="Cros-Aarteil S."/>
            <person name="Calhoun S."/>
            <person name="Haridas S."/>
            <person name="Kuo A."/>
            <person name="Mondo S."/>
            <person name="Pangilinan J."/>
            <person name="Riley R."/>
            <person name="LaButti K."/>
            <person name="Andreopoulos B."/>
            <person name="Lipzen A."/>
            <person name="Chen C."/>
            <person name="Yan M."/>
            <person name="Daum C."/>
            <person name="Ng V."/>
            <person name="Clum A."/>
            <person name="Steindorff A."/>
            <person name="Ohm R.A."/>
            <person name="Martin F."/>
            <person name="Silar P."/>
            <person name="Natvig D.O."/>
            <person name="Lalanne C."/>
            <person name="Gautier V."/>
            <person name="Ament-Velasquez S.L."/>
            <person name="Kruys A."/>
            <person name="Hutchinson M.I."/>
            <person name="Powell A.J."/>
            <person name="Barry K."/>
            <person name="Miller A.N."/>
            <person name="Grigoriev I.V."/>
            <person name="Debuchy R."/>
            <person name="Gladieux P."/>
            <person name="Hiltunen Thoren M."/>
            <person name="Johannesson H."/>
        </authorList>
    </citation>
    <scope>NUCLEOTIDE SEQUENCE</scope>
    <source>
        <strain evidence="6">CBS 123565</strain>
    </source>
</reference>
<dbReference type="PRINTS" id="PR01217">
    <property type="entry name" value="PRICHEXTENSN"/>
</dbReference>
<evidence type="ECO:0000256" key="2">
    <source>
        <dbReference type="ARBA" id="ARBA00022631"/>
    </source>
</evidence>
<keyword evidence="6" id="KW-0378">Hydrolase</keyword>
<dbReference type="CDD" id="cd20298">
    <property type="entry name" value="cupin_UAH"/>
    <property type="match status" value="1"/>
</dbReference>
<accession>A0AAN6UIR9</accession>
<dbReference type="AlphaFoldDB" id="A0AAN6UIR9"/>
<organism evidence="6 7">
    <name type="scientific">Trichocladium antarcticum</name>
    <dbReference type="NCBI Taxonomy" id="1450529"/>
    <lineage>
        <taxon>Eukaryota</taxon>
        <taxon>Fungi</taxon>
        <taxon>Dikarya</taxon>
        <taxon>Ascomycota</taxon>
        <taxon>Pezizomycotina</taxon>
        <taxon>Sordariomycetes</taxon>
        <taxon>Sordariomycetidae</taxon>
        <taxon>Sordariales</taxon>
        <taxon>Chaetomiaceae</taxon>
        <taxon>Trichocladium</taxon>
    </lineage>
</organism>
<sequence>MQSPTTLTITSPGTVIEAAPLTREAFAPFGDVIENQRPDVHPSSASAHPCLPFDGISANQSSAIKYQHVSRNINLYDQAPSGQPGQPVMNMFVCAARARIPPPPQTDPAPTRPRPRPPPPTPLRAPPLLLPSTFPVSVLERHPYTTQTFIPLTPPHHTPATQQHHTYLVIVAPTLPAPGPDSTLPVPTRIPSPSTHYPRPLPGPGLPDLARLRAFVATRAQAVTYAAGTWHAPMVALGAAGTAVDFVVVQFANGVAGEDCQEVVLASSGAG</sequence>
<feature type="non-terminal residue" evidence="6">
    <location>
        <position position="271"/>
    </location>
</feature>
<dbReference type="InterPro" id="IPR011051">
    <property type="entry name" value="RmlC_Cupin_sf"/>
</dbReference>
<keyword evidence="7" id="KW-1185">Reference proteome</keyword>
<evidence type="ECO:0000256" key="3">
    <source>
        <dbReference type="ARBA" id="ARBA00023239"/>
    </source>
</evidence>
<feature type="compositionally biased region" description="Pro residues" evidence="5">
    <location>
        <begin position="100"/>
        <end position="128"/>
    </location>
</feature>
<gene>
    <name evidence="6" type="ORF">BT67DRAFT_347382</name>
</gene>
<dbReference type="GO" id="GO:0004848">
    <property type="term" value="F:ureidoglycolate hydrolase activity"/>
    <property type="evidence" value="ECO:0007669"/>
    <property type="project" value="InterPro"/>
</dbReference>
<name>A0AAN6UIR9_9PEZI</name>
<dbReference type="InterPro" id="IPR007247">
    <property type="entry name" value="Ureidogly_lyase"/>
</dbReference>
<feature type="region of interest" description="Disordered" evidence="5">
    <location>
        <begin position="99"/>
        <end position="128"/>
    </location>
</feature>
<dbReference type="GO" id="GO:0006144">
    <property type="term" value="P:purine nucleobase metabolic process"/>
    <property type="evidence" value="ECO:0007669"/>
    <property type="project" value="UniProtKB-KW"/>
</dbReference>
<evidence type="ECO:0000313" key="6">
    <source>
        <dbReference type="EMBL" id="KAK4133782.1"/>
    </source>
</evidence>
<evidence type="ECO:0000256" key="1">
    <source>
        <dbReference type="ARBA" id="ARBA00011738"/>
    </source>
</evidence>
<comment type="catalytic activity">
    <reaction evidence="4">
        <text>(S)-ureidoglycolate = urea + glyoxylate</text>
        <dbReference type="Rhea" id="RHEA:11304"/>
        <dbReference type="ChEBI" id="CHEBI:16199"/>
        <dbReference type="ChEBI" id="CHEBI:36655"/>
        <dbReference type="ChEBI" id="CHEBI:57296"/>
        <dbReference type="EC" id="4.3.2.3"/>
    </reaction>
</comment>
<dbReference type="Proteomes" id="UP001304895">
    <property type="component" value="Unassembled WGS sequence"/>
</dbReference>
<evidence type="ECO:0000256" key="4">
    <source>
        <dbReference type="ARBA" id="ARBA00047684"/>
    </source>
</evidence>
<comment type="caution">
    <text evidence="6">The sequence shown here is derived from an EMBL/GenBank/DDBJ whole genome shotgun (WGS) entry which is preliminary data.</text>
</comment>
<dbReference type="GO" id="GO:0000256">
    <property type="term" value="P:allantoin catabolic process"/>
    <property type="evidence" value="ECO:0007669"/>
    <property type="project" value="InterPro"/>
</dbReference>
<evidence type="ECO:0000256" key="5">
    <source>
        <dbReference type="SAM" id="MobiDB-lite"/>
    </source>
</evidence>
<dbReference type="SUPFAM" id="SSF51182">
    <property type="entry name" value="RmlC-like cupins"/>
    <property type="match status" value="1"/>
</dbReference>
<dbReference type="Gene3D" id="2.60.120.480">
    <property type="entry name" value="Ureidoglycolate hydrolase"/>
    <property type="match status" value="1"/>
</dbReference>
<dbReference type="PANTHER" id="PTHR21221:SF1">
    <property type="entry name" value="UREIDOGLYCOLATE LYASE"/>
    <property type="match status" value="1"/>
</dbReference>
<keyword evidence="2" id="KW-0659">Purine metabolism</keyword>
<comment type="subunit">
    <text evidence="1">Homodimer.</text>
</comment>
<reference evidence="6" key="2">
    <citation type="submission" date="2023-05" db="EMBL/GenBank/DDBJ databases">
        <authorList>
            <consortium name="Lawrence Berkeley National Laboratory"/>
            <person name="Steindorff A."/>
            <person name="Hensen N."/>
            <person name="Bonometti L."/>
            <person name="Westerberg I."/>
            <person name="Brannstrom I.O."/>
            <person name="Guillou S."/>
            <person name="Cros-Aarteil S."/>
            <person name="Calhoun S."/>
            <person name="Haridas S."/>
            <person name="Kuo A."/>
            <person name="Mondo S."/>
            <person name="Pangilinan J."/>
            <person name="Riley R."/>
            <person name="Labutti K."/>
            <person name="Andreopoulos B."/>
            <person name="Lipzen A."/>
            <person name="Chen C."/>
            <person name="Yanf M."/>
            <person name="Daum C."/>
            <person name="Ng V."/>
            <person name="Clum A."/>
            <person name="Ohm R."/>
            <person name="Martin F."/>
            <person name="Silar P."/>
            <person name="Natvig D."/>
            <person name="Lalanne C."/>
            <person name="Gautier V."/>
            <person name="Ament-Velasquez S.L."/>
            <person name="Kruys A."/>
            <person name="Hutchinson M.I."/>
            <person name="Powell A.J."/>
            <person name="Barry K."/>
            <person name="Miller A.N."/>
            <person name="Grigoriev I.V."/>
            <person name="Debuchy R."/>
            <person name="Gladieux P."/>
            <person name="Thoren M.H."/>
            <person name="Johannesson H."/>
        </authorList>
    </citation>
    <scope>NUCLEOTIDE SEQUENCE</scope>
    <source>
        <strain evidence="6">CBS 123565</strain>
    </source>
</reference>
<keyword evidence="3" id="KW-0456">Lyase</keyword>
<dbReference type="InterPro" id="IPR024060">
    <property type="entry name" value="Ureidoglycolate_lyase_dom_sf"/>
</dbReference>
<dbReference type="Pfam" id="PF04115">
    <property type="entry name" value="Ureidogly_lyase"/>
    <property type="match status" value="1"/>
</dbReference>
<dbReference type="PANTHER" id="PTHR21221">
    <property type="entry name" value="UREIDOGLYCOLATE HYDROLASE"/>
    <property type="match status" value="1"/>
</dbReference>
<protein>
    <submittedName>
        <fullName evidence="6">Ureidoglycolate hydrolase</fullName>
    </submittedName>
</protein>
<dbReference type="InterPro" id="IPR047233">
    <property type="entry name" value="UAH_cupin"/>
</dbReference>
<evidence type="ECO:0000313" key="7">
    <source>
        <dbReference type="Proteomes" id="UP001304895"/>
    </source>
</evidence>